<name>A0ABP2AR97_SARVE</name>
<dbReference type="InterPro" id="IPR020578">
    <property type="entry name" value="Aminotrans_V_PyrdxlP_BS"/>
</dbReference>
<dbReference type="InterPro" id="IPR015421">
    <property type="entry name" value="PyrdxlP-dep_Trfase_major"/>
</dbReference>
<comment type="similarity">
    <text evidence="2">Belongs to the class-V pyridoxal-phosphate-dependent aminotransferase family. NifS/IscS subfamily.</text>
</comment>
<dbReference type="InterPro" id="IPR000192">
    <property type="entry name" value="Aminotrans_V_dom"/>
</dbReference>
<keyword evidence="5" id="KW-0408">Iron</keyword>
<sequence length="381" mass="42891">MDIYFDNSATTKPLEEVVEVMKDAMINYYGNPSSLHSLGLKCHNKLMEAKQDIARKIGAVKEEIFFTSGGSESNNMILKNFEKEGNHIITTKFEHASVLNTLKYLETKGVEVTYLNVDKFGFIDLDELKNSIKKNTVLISIMQVNNEIGSIQNLEKIGNIIKNTSNRARFHVDGVQGYGKIKVDVKKCNIDFYTASAHKIHGPKGTGFCYIRKSLNLNPLIEGGGQEFGVRSGTENLPGILSFVKASDVAFECMDKNYEKILELKKYFIKRLEEINDIKINSPIDKNIIPYILNVSFLGVRAEVLLHMLEEKGIFVSTGSACSSKSVQAKGSHVLNAIGLTKEYIQGAIRFSFSRYNTKEEIDYTIDVLKESLKFLRRIKI</sequence>
<evidence type="ECO:0000256" key="7">
    <source>
        <dbReference type="RuleBase" id="RU004504"/>
    </source>
</evidence>
<keyword evidence="10" id="KW-1185">Reference proteome</keyword>
<proteinExistence type="inferred from homology"/>
<evidence type="ECO:0000313" key="9">
    <source>
        <dbReference type="EMBL" id="CUN46088.1"/>
    </source>
</evidence>
<evidence type="ECO:0000256" key="4">
    <source>
        <dbReference type="ARBA" id="ARBA00022898"/>
    </source>
</evidence>
<dbReference type="PANTHER" id="PTHR11601:SF50">
    <property type="entry name" value="CYSTEINE DESULFURASE ISCS 2-RELATED"/>
    <property type="match status" value="1"/>
</dbReference>
<dbReference type="GO" id="GO:0031071">
    <property type="term" value="F:cysteine desulfurase activity"/>
    <property type="evidence" value="ECO:0007669"/>
    <property type="project" value="UniProtKB-EC"/>
</dbReference>
<organism evidence="9 10">
    <name type="scientific">Sarcina ventriculi</name>
    <name type="common">Clostridium ventriculi</name>
    <dbReference type="NCBI Taxonomy" id="1267"/>
    <lineage>
        <taxon>Bacteria</taxon>
        <taxon>Bacillati</taxon>
        <taxon>Bacillota</taxon>
        <taxon>Clostridia</taxon>
        <taxon>Eubacteriales</taxon>
        <taxon>Clostridiaceae</taxon>
        <taxon>Sarcina</taxon>
    </lineage>
</organism>
<dbReference type="EC" id="2.8.1.7" evidence="9"/>
<dbReference type="InterPro" id="IPR016454">
    <property type="entry name" value="Cysteine_dSase"/>
</dbReference>
<evidence type="ECO:0000256" key="6">
    <source>
        <dbReference type="ARBA" id="ARBA00023014"/>
    </source>
</evidence>
<evidence type="ECO:0000259" key="8">
    <source>
        <dbReference type="Pfam" id="PF00266"/>
    </source>
</evidence>
<dbReference type="Gene3D" id="3.90.1150.10">
    <property type="entry name" value="Aspartate Aminotransferase, domain 1"/>
    <property type="match status" value="1"/>
</dbReference>
<keyword evidence="9" id="KW-0808">Transferase</keyword>
<dbReference type="InterPro" id="IPR015424">
    <property type="entry name" value="PyrdxlP-dep_Trfase"/>
</dbReference>
<evidence type="ECO:0000256" key="3">
    <source>
        <dbReference type="ARBA" id="ARBA00022723"/>
    </source>
</evidence>
<evidence type="ECO:0000256" key="5">
    <source>
        <dbReference type="ARBA" id="ARBA00023004"/>
    </source>
</evidence>
<dbReference type="PROSITE" id="PS00595">
    <property type="entry name" value="AA_TRANSFER_CLASS_5"/>
    <property type="match status" value="1"/>
</dbReference>
<evidence type="ECO:0000256" key="1">
    <source>
        <dbReference type="ARBA" id="ARBA00001933"/>
    </source>
</evidence>
<reference evidence="9 10" key="1">
    <citation type="submission" date="2015-09" db="EMBL/GenBank/DDBJ databases">
        <authorList>
            <consortium name="Pathogen Informatics"/>
            <person name="Wu L."/>
            <person name="Ma J."/>
        </authorList>
    </citation>
    <scope>NUCLEOTIDE SEQUENCE [LARGE SCALE GENOMIC DNA]</scope>
    <source>
        <strain evidence="9 10">2789STDY5834858</strain>
    </source>
</reference>
<evidence type="ECO:0000313" key="10">
    <source>
        <dbReference type="Proteomes" id="UP000095488"/>
    </source>
</evidence>
<dbReference type="RefSeq" id="WP_055257113.1">
    <property type="nucleotide sequence ID" value="NZ_CABIXL010000001.1"/>
</dbReference>
<comment type="caution">
    <text evidence="9">The sequence shown here is derived from an EMBL/GenBank/DDBJ whole genome shotgun (WGS) entry which is preliminary data.</text>
</comment>
<dbReference type="PIRSF" id="PIRSF005572">
    <property type="entry name" value="NifS"/>
    <property type="match status" value="1"/>
</dbReference>
<dbReference type="Gene3D" id="3.40.640.10">
    <property type="entry name" value="Type I PLP-dependent aspartate aminotransferase-like (Major domain)"/>
    <property type="match status" value="1"/>
</dbReference>
<accession>A0ABP2AR97</accession>
<keyword evidence="3" id="KW-0479">Metal-binding</keyword>
<keyword evidence="6" id="KW-0411">Iron-sulfur</keyword>
<protein>
    <submittedName>
        <fullName evidence="9">Cysteine desulfurase</fullName>
        <ecNumber evidence="9">2.8.1.7</ecNumber>
    </submittedName>
</protein>
<dbReference type="InterPro" id="IPR015422">
    <property type="entry name" value="PyrdxlP-dep_Trfase_small"/>
</dbReference>
<comment type="cofactor">
    <cofactor evidence="1 7">
        <name>pyridoxal 5'-phosphate</name>
        <dbReference type="ChEBI" id="CHEBI:597326"/>
    </cofactor>
</comment>
<dbReference type="SUPFAM" id="SSF53383">
    <property type="entry name" value="PLP-dependent transferases"/>
    <property type="match status" value="1"/>
</dbReference>
<dbReference type="Proteomes" id="UP000095488">
    <property type="component" value="Unassembled WGS sequence"/>
</dbReference>
<keyword evidence="4" id="KW-0663">Pyridoxal phosphate</keyword>
<feature type="domain" description="Aminotransferase class V" evidence="8">
    <location>
        <begin position="3"/>
        <end position="364"/>
    </location>
</feature>
<dbReference type="EMBL" id="CYZR01000001">
    <property type="protein sequence ID" value="CUN46088.1"/>
    <property type="molecule type" value="Genomic_DNA"/>
</dbReference>
<dbReference type="Pfam" id="PF00266">
    <property type="entry name" value="Aminotran_5"/>
    <property type="match status" value="1"/>
</dbReference>
<dbReference type="Gene3D" id="1.10.260.50">
    <property type="match status" value="1"/>
</dbReference>
<gene>
    <name evidence="9" type="primary">iscS</name>
    <name evidence="9" type="ORF">ERS852473_00211</name>
</gene>
<dbReference type="PANTHER" id="PTHR11601">
    <property type="entry name" value="CYSTEINE DESULFURYLASE FAMILY MEMBER"/>
    <property type="match status" value="1"/>
</dbReference>
<evidence type="ECO:0000256" key="2">
    <source>
        <dbReference type="ARBA" id="ARBA00006490"/>
    </source>
</evidence>